<comment type="caution">
    <text evidence="1">The sequence shown here is derived from an EMBL/GenBank/DDBJ whole genome shotgun (WGS) entry which is preliminary data.</text>
</comment>
<dbReference type="OrthoDB" id="2433237at2759"/>
<sequence length="340" mass="40857">MEFLTVHDYDKHIQNQQELRSMKYSKLVNFILHSLHNTKDYIESANILFEIFENIEQKDYLNNFIILTICDWPNQINLRRAITLKLNKKDNSEISSQILIYHNLFGENKILVQKPKSRLIDLILSLTFYEWKNIRNLIINRFENIKDIEYLTMIDLLDNSLPFTLKIYTKLFKCRIYEGYLESIVKIWVLFQRLQRHNYNKAPLIFLSNVFYWTLNEYPIIDILKNNLSIFNDYFVENFYSSLRYQTAESNTNIQIIQKAKVIDIERNDKEFKNAFINVRSTKFSKVKLISLKKKISLFLLSLFDKIYHNLGRTKNNSDETIEFPSFNNRIMDIRVLPLI</sequence>
<evidence type="ECO:0000313" key="1">
    <source>
        <dbReference type="EMBL" id="GES96203.1"/>
    </source>
</evidence>
<dbReference type="Proteomes" id="UP000615446">
    <property type="component" value="Unassembled WGS sequence"/>
</dbReference>
<proteinExistence type="predicted"/>
<organism evidence="1 2">
    <name type="scientific">Rhizophagus clarus</name>
    <dbReference type="NCBI Taxonomy" id="94130"/>
    <lineage>
        <taxon>Eukaryota</taxon>
        <taxon>Fungi</taxon>
        <taxon>Fungi incertae sedis</taxon>
        <taxon>Mucoromycota</taxon>
        <taxon>Glomeromycotina</taxon>
        <taxon>Glomeromycetes</taxon>
        <taxon>Glomerales</taxon>
        <taxon>Glomeraceae</taxon>
        <taxon>Rhizophagus</taxon>
    </lineage>
</organism>
<protein>
    <submittedName>
        <fullName evidence="1">Uncharacterized protein</fullName>
    </submittedName>
</protein>
<dbReference type="AlphaFoldDB" id="A0A8H3LWF2"/>
<reference evidence="1" key="1">
    <citation type="submission" date="2019-10" db="EMBL/GenBank/DDBJ databases">
        <title>Conservation and host-specific expression of non-tandemly repeated heterogenous ribosome RNA gene in arbuscular mycorrhizal fungi.</title>
        <authorList>
            <person name="Maeda T."/>
            <person name="Kobayashi Y."/>
            <person name="Nakagawa T."/>
            <person name="Ezawa T."/>
            <person name="Yamaguchi K."/>
            <person name="Bino T."/>
            <person name="Nishimoto Y."/>
            <person name="Shigenobu S."/>
            <person name="Kawaguchi M."/>
        </authorList>
    </citation>
    <scope>NUCLEOTIDE SEQUENCE</scope>
    <source>
        <strain evidence="1">HR1</strain>
    </source>
</reference>
<name>A0A8H3LWF2_9GLOM</name>
<accession>A0A8H3LWF2</accession>
<dbReference type="EMBL" id="BLAL01000246">
    <property type="protein sequence ID" value="GES96203.1"/>
    <property type="molecule type" value="Genomic_DNA"/>
</dbReference>
<gene>
    <name evidence="1" type="ORF">RCL2_002284300</name>
</gene>
<evidence type="ECO:0000313" key="2">
    <source>
        <dbReference type="Proteomes" id="UP000615446"/>
    </source>
</evidence>